<evidence type="ECO:0000256" key="1">
    <source>
        <dbReference type="ARBA" id="ARBA00010646"/>
    </source>
</evidence>
<dbReference type="PANTHER" id="PTHR34135:SF2">
    <property type="entry name" value="LYSOZYME"/>
    <property type="match status" value="1"/>
</dbReference>
<dbReference type="Pfam" id="PF00395">
    <property type="entry name" value="SLH"/>
    <property type="match status" value="3"/>
</dbReference>
<keyword evidence="6" id="KW-1185">Reference proteome</keyword>
<keyword evidence="2" id="KW-0378">Hydrolase</keyword>
<dbReference type="InterPro" id="IPR018077">
    <property type="entry name" value="Glyco_hydro_fam25_subgr"/>
</dbReference>
<accession>A0A6I5NJC6</accession>
<evidence type="ECO:0000259" key="4">
    <source>
        <dbReference type="PROSITE" id="PS51272"/>
    </source>
</evidence>
<dbReference type="SUPFAM" id="SSF51445">
    <property type="entry name" value="(Trans)glycosidases"/>
    <property type="match status" value="1"/>
</dbReference>
<dbReference type="GO" id="GO:0009253">
    <property type="term" value="P:peptidoglycan catabolic process"/>
    <property type="evidence" value="ECO:0007669"/>
    <property type="project" value="InterPro"/>
</dbReference>
<dbReference type="Proteomes" id="UP000469292">
    <property type="component" value="Unassembled WGS sequence"/>
</dbReference>
<dbReference type="Pfam" id="PF01183">
    <property type="entry name" value="Glyco_hydro_25"/>
    <property type="match status" value="1"/>
</dbReference>
<name>A0A6I5NJC6_9BIFI</name>
<feature type="domain" description="SLH" evidence="4">
    <location>
        <begin position="486"/>
        <end position="546"/>
    </location>
</feature>
<gene>
    <name evidence="5" type="ORF">F6S87_07745</name>
</gene>
<evidence type="ECO:0000313" key="5">
    <source>
        <dbReference type="EMBL" id="NEG70483.1"/>
    </source>
</evidence>
<dbReference type="SMART" id="SM00641">
    <property type="entry name" value="Glyco_25"/>
    <property type="match status" value="1"/>
</dbReference>
<evidence type="ECO:0000256" key="3">
    <source>
        <dbReference type="ARBA" id="ARBA00023295"/>
    </source>
</evidence>
<organism evidence="5 6">
    <name type="scientific">Bifidobacterium choloepi</name>
    <dbReference type="NCBI Taxonomy" id="2614131"/>
    <lineage>
        <taxon>Bacteria</taxon>
        <taxon>Bacillati</taxon>
        <taxon>Actinomycetota</taxon>
        <taxon>Actinomycetes</taxon>
        <taxon>Bifidobacteriales</taxon>
        <taxon>Bifidobacteriaceae</taxon>
        <taxon>Bifidobacterium</taxon>
    </lineage>
</organism>
<dbReference type="GO" id="GO:0003796">
    <property type="term" value="F:lysozyme activity"/>
    <property type="evidence" value="ECO:0007669"/>
    <property type="project" value="InterPro"/>
</dbReference>
<evidence type="ECO:0000313" key="6">
    <source>
        <dbReference type="Proteomes" id="UP000469292"/>
    </source>
</evidence>
<dbReference type="PROSITE" id="PS51904">
    <property type="entry name" value="GLYCOSYL_HYDROL_F25_2"/>
    <property type="match status" value="1"/>
</dbReference>
<dbReference type="InterPro" id="IPR002053">
    <property type="entry name" value="Glyco_hydro_25"/>
</dbReference>
<proteinExistence type="inferred from homology"/>
<feature type="domain" description="SLH" evidence="4">
    <location>
        <begin position="422"/>
        <end position="485"/>
    </location>
</feature>
<dbReference type="PANTHER" id="PTHR34135">
    <property type="entry name" value="LYSOZYME"/>
    <property type="match status" value="1"/>
</dbReference>
<dbReference type="InterPro" id="IPR001119">
    <property type="entry name" value="SLH_dom"/>
</dbReference>
<keyword evidence="3" id="KW-0326">Glycosidase</keyword>
<dbReference type="GO" id="GO:0016052">
    <property type="term" value="P:carbohydrate catabolic process"/>
    <property type="evidence" value="ECO:0007669"/>
    <property type="project" value="TreeGrafter"/>
</dbReference>
<protein>
    <recommendedName>
        <fullName evidence="4">SLH domain-containing protein</fullName>
    </recommendedName>
</protein>
<dbReference type="Gene3D" id="3.20.20.80">
    <property type="entry name" value="Glycosidases"/>
    <property type="match status" value="1"/>
</dbReference>
<dbReference type="GO" id="GO:0016998">
    <property type="term" value="P:cell wall macromolecule catabolic process"/>
    <property type="evidence" value="ECO:0007669"/>
    <property type="project" value="InterPro"/>
</dbReference>
<dbReference type="EMBL" id="VYSG01000004">
    <property type="protein sequence ID" value="NEG70483.1"/>
    <property type="molecule type" value="Genomic_DNA"/>
</dbReference>
<dbReference type="PROSITE" id="PS51272">
    <property type="entry name" value="SLH"/>
    <property type="match status" value="3"/>
</dbReference>
<sequence>MVELCRYASLRWILHCNERRAFAMRRRSNRFRNRFRASTIAAIASTLALSLGVAGLPMTAFADDAMTIADGAITGGTIVDGRFIDDDPVVAFEDYIASNVDVSGQEDPQHMWTNAEDEPQAQASSPYWTTTSGNKTFVDGNGNTFASPAMKVIDVSKWQGEIDWAKVKAAGVDAAIIRLGYGNGTEDPRLAENIAGAQKVGMPLGFYLYSYADTAALARTEADWIVTLLKKYNITSWRLPIFYDLEEWGSWDETDRNGKVIATHYQPTTVAGWSTIINAFYGRINQHGYTNTYLYTYRAMANAYFDNAAKAKVSWIAEYNPTTTYTFPGYSGGRGWQYTSSASVNGISGNVDMSAFDEHIFWDANSRSTAHDSSIKWAKNKGVTTGYANGAFGVGNTVIRQDMAAFLYRVAGSPSFTPTAAQRAVFSDVNSSTPHANAIWWMASKGITEGFTDGGYHPTAVVNRQDMAAFLYRIAGSPEYTPTAAIKAKFSDVTDSTPHAKEIWWCASAGIANGWTSGSSTVYRPTASVQRQDMAAFLERVYNVMH</sequence>
<dbReference type="InterPro" id="IPR017853">
    <property type="entry name" value="GH"/>
</dbReference>
<comment type="caution">
    <text evidence="5">The sequence shown here is derived from an EMBL/GenBank/DDBJ whole genome shotgun (WGS) entry which is preliminary data.</text>
</comment>
<comment type="similarity">
    <text evidence="1">Belongs to the glycosyl hydrolase 25 family.</text>
</comment>
<dbReference type="AlphaFoldDB" id="A0A6I5NJC6"/>
<reference evidence="5 6" key="1">
    <citation type="submission" date="2019-09" db="EMBL/GenBank/DDBJ databases">
        <title>Phylogenetic characterization of a novel taxon of the genus Bifidobacterium: Bifidobacterium choloepi sp. nov.</title>
        <authorList>
            <person name="Modesto M."/>
            <person name="Satti M."/>
        </authorList>
    </citation>
    <scope>NUCLEOTIDE SEQUENCE [LARGE SCALE GENOMIC DNA]</scope>
    <source>
        <strain evidence="5 6">BRDM6</strain>
    </source>
</reference>
<dbReference type="CDD" id="cd06414">
    <property type="entry name" value="GH25_LytC-like"/>
    <property type="match status" value="1"/>
</dbReference>
<evidence type="ECO:0000256" key="2">
    <source>
        <dbReference type="ARBA" id="ARBA00022801"/>
    </source>
</evidence>
<feature type="domain" description="SLH" evidence="4">
    <location>
        <begin position="358"/>
        <end position="421"/>
    </location>
</feature>